<dbReference type="EMBL" id="CAFBNA010000155">
    <property type="protein sequence ID" value="CAB4946400.1"/>
    <property type="molecule type" value="Genomic_DNA"/>
</dbReference>
<evidence type="ECO:0000256" key="1">
    <source>
        <dbReference type="ARBA" id="ARBA00023125"/>
    </source>
</evidence>
<keyword evidence="1" id="KW-0238">DNA-binding</keyword>
<dbReference type="Gene3D" id="1.10.1660.10">
    <property type="match status" value="1"/>
</dbReference>
<dbReference type="EMBL" id="CAEZUO010000009">
    <property type="protein sequence ID" value="CAB4597717.1"/>
    <property type="molecule type" value="Genomic_DNA"/>
</dbReference>
<evidence type="ECO:0000313" key="4">
    <source>
        <dbReference type="EMBL" id="CAB4623714.1"/>
    </source>
</evidence>
<dbReference type="PANTHER" id="PTHR30204:SF3">
    <property type="entry name" value="HTH MERR-TYPE DOMAIN-CONTAINING PROTEIN"/>
    <property type="match status" value="1"/>
</dbReference>
<organism evidence="3">
    <name type="scientific">freshwater metagenome</name>
    <dbReference type="NCBI Taxonomy" id="449393"/>
    <lineage>
        <taxon>unclassified sequences</taxon>
        <taxon>metagenomes</taxon>
        <taxon>ecological metagenomes</taxon>
    </lineage>
</organism>
<evidence type="ECO:0000259" key="2">
    <source>
        <dbReference type="PROSITE" id="PS50937"/>
    </source>
</evidence>
<dbReference type="InterPro" id="IPR009061">
    <property type="entry name" value="DNA-bd_dom_put_sf"/>
</dbReference>
<dbReference type="PANTHER" id="PTHR30204">
    <property type="entry name" value="REDOX-CYCLING DRUG-SENSING TRANSCRIPTIONAL ACTIVATOR SOXR"/>
    <property type="match status" value="1"/>
</dbReference>
<feature type="domain" description="HTH merR-type" evidence="2">
    <location>
        <begin position="17"/>
        <end position="84"/>
    </location>
</feature>
<dbReference type="GO" id="GO:0003700">
    <property type="term" value="F:DNA-binding transcription factor activity"/>
    <property type="evidence" value="ECO:0007669"/>
    <property type="project" value="InterPro"/>
</dbReference>
<dbReference type="EMBL" id="CAEZVK010000013">
    <property type="protein sequence ID" value="CAB4623714.1"/>
    <property type="molecule type" value="Genomic_DNA"/>
</dbReference>
<reference evidence="3" key="1">
    <citation type="submission" date="2020-05" db="EMBL/GenBank/DDBJ databases">
        <authorList>
            <person name="Chiriac C."/>
            <person name="Salcher M."/>
            <person name="Ghai R."/>
            <person name="Kavagutti S V."/>
        </authorList>
    </citation>
    <scope>NUCLEOTIDE SEQUENCE</scope>
</reference>
<sequence>MATTNERAVDYGFSGAKAAEIVGISYRQLDYWARTDLVRPTVTDAAGSGSRRRYGYTDLLELKVIKSLLDAGIRLENVREIFSYLRDILGQEITSANLVIQGSTSVVIQSDGELIDLIHKGQGVLNILPLAGVRDEMDARIRELRPAEVSSEAVAEVPTAASQQAI</sequence>
<dbReference type="AlphaFoldDB" id="A0A6J6G977"/>
<dbReference type="PROSITE" id="PS50937">
    <property type="entry name" value="HTH_MERR_2"/>
    <property type="match status" value="1"/>
</dbReference>
<name>A0A6J6G977_9ZZZZ</name>
<dbReference type="GO" id="GO:0003677">
    <property type="term" value="F:DNA binding"/>
    <property type="evidence" value="ECO:0007669"/>
    <property type="project" value="UniProtKB-KW"/>
</dbReference>
<dbReference type="InterPro" id="IPR000551">
    <property type="entry name" value="MerR-type_HTH_dom"/>
</dbReference>
<dbReference type="InterPro" id="IPR047057">
    <property type="entry name" value="MerR_fam"/>
</dbReference>
<gene>
    <name evidence="3" type="ORF">UFOPK1827_00361</name>
    <name evidence="4" type="ORF">UFOPK2000_00248</name>
    <name evidence="5" type="ORF">UFOPK3708_01743</name>
</gene>
<evidence type="ECO:0000313" key="3">
    <source>
        <dbReference type="EMBL" id="CAB4597717.1"/>
    </source>
</evidence>
<proteinExistence type="predicted"/>
<evidence type="ECO:0000313" key="5">
    <source>
        <dbReference type="EMBL" id="CAB4946400.1"/>
    </source>
</evidence>
<accession>A0A6J6G977</accession>
<dbReference type="SMART" id="SM00422">
    <property type="entry name" value="HTH_MERR"/>
    <property type="match status" value="1"/>
</dbReference>
<protein>
    <submittedName>
        <fullName evidence="3">Unannotated protein</fullName>
    </submittedName>
</protein>
<dbReference type="Pfam" id="PF13411">
    <property type="entry name" value="MerR_1"/>
    <property type="match status" value="1"/>
</dbReference>
<dbReference type="SUPFAM" id="SSF46955">
    <property type="entry name" value="Putative DNA-binding domain"/>
    <property type="match status" value="1"/>
</dbReference>